<evidence type="ECO:0000313" key="13">
    <source>
        <dbReference type="Proteomes" id="UP000377798"/>
    </source>
</evidence>
<evidence type="ECO:0000256" key="9">
    <source>
        <dbReference type="HAMAP-Rule" id="MF_01897"/>
    </source>
</evidence>
<dbReference type="FunFam" id="2.120.10.90:FF:000005">
    <property type="entry name" value="DNA topoisomerase 4 subunit A"/>
    <property type="match status" value="1"/>
</dbReference>
<keyword evidence="6 9" id="KW-0238">DNA-binding</keyword>
<dbReference type="InterPro" id="IPR005743">
    <property type="entry name" value="GyrA"/>
</dbReference>
<feature type="active site" description="O-(5'-phospho-DNA)-tyrosine intermediate" evidence="9 10">
    <location>
        <position position="125"/>
    </location>
</feature>
<dbReference type="CDD" id="cd00187">
    <property type="entry name" value="TOP4c"/>
    <property type="match status" value="1"/>
</dbReference>
<dbReference type="InterPro" id="IPR035516">
    <property type="entry name" value="Gyrase/topoIV_suA_C"/>
</dbReference>
<proteinExistence type="inferred from homology"/>
<keyword evidence="5 9" id="KW-0799">Topoisomerase</keyword>
<comment type="function">
    <text evidence="9">A type II topoisomerase that negatively supercoils closed circular double-stranded (ds) DNA in an ATP-dependent manner to modulate DNA topology and maintain chromosomes in an underwound state. Negative supercoiling favors strand separation, and DNA replication, transcription, recombination and repair, all of which involve strand separation. Also able to catalyze the interconversion of other topological isomers of dsDNA rings, including catenanes and knotted rings. Type II topoisomerases break and join 2 DNA strands simultaneously in an ATP-dependent manner.</text>
</comment>
<keyword evidence="7 9" id="KW-0413">Isomerase</keyword>
<dbReference type="Pfam" id="PF00521">
    <property type="entry name" value="DNA_topoisoIV"/>
    <property type="match status" value="1"/>
</dbReference>
<comment type="caution">
    <text evidence="12">The sequence shown here is derived from an EMBL/GenBank/DDBJ whole genome shotgun (WGS) entry which is preliminary data.</text>
</comment>
<dbReference type="GO" id="GO:0005524">
    <property type="term" value="F:ATP binding"/>
    <property type="evidence" value="ECO:0007669"/>
    <property type="project" value="UniProtKB-UniRule"/>
</dbReference>
<evidence type="ECO:0000259" key="11">
    <source>
        <dbReference type="PROSITE" id="PS52040"/>
    </source>
</evidence>
<dbReference type="PANTHER" id="PTHR43493">
    <property type="entry name" value="DNA GYRASE/TOPOISOMERASE SUBUNIT A"/>
    <property type="match status" value="1"/>
</dbReference>
<protein>
    <recommendedName>
        <fullName evidence="9">DNA gyrase subunit A</fullName>
        <ecNumber evidence="9">5.6.2.2</ecNumber>
    </recommendedName>
</protein>
<feature type="short sequence motif" description="GyrA-box" evidence="9">
    <location>
        <begin position="527"/>
        <end position="533"/>
    </location>
</feature>
<dbReference type="GO" id="GO:0006265">
    <property type="term" value="P:DNA topological change"/>
    <property type="evidence" value="ECO:0007669"/>
    <property type="project" value="UniProtKB-UniRule"/>
</dbReference>
<dbReference type="GO" id="GO:0006261">
    <property type="term" value="P:DNA-templated DNA replication"/>
    <property type="evidence" value="ECO:0007669"/>
    <property type="project" value="UniProtKB-UniRule"/>
</dbReference>
<dbReference type="InterPro" id="IPR013757">
    <property type="entry name" value="Topo_IIA_A_a_sf"/>
</dbReference>
<comment type="catalytic activity">
    <reaction evidence="1 9 10">
        <text>ATP-dependent breakage, passage and rejoining of double-stranded DNA.</text>
        <dbReference type="EC" id="5.6.2.2"/>
    </reaction>
</comment>
<keyword evidence="13" id="KW-1185">Reference proteome</keyword>
<feature type="domain" description="Topo IIA-type catalytic" evidence="11">
    <location>
        <begin position="37"/>
        <end position="500"/>
    </location>
</feature>
<evidence type="ECO:0000256" key="3">
    <source>
        <dbReference type="ARBA" id="ARBA00022741"/>
    </source>
</evidence>
<dbReference type="HAMAP" id="MF_01897">
    <property type="entry name" value="GyrA"/>
    <property type="match status" value="1"/>
</dbReference>
<evidence type="ECO:0000256" key="4">
    <source>
        <dbReference type="ARBA" id="ARBA00022840"/>
    </source>
</evidence>
<dbReference type="FunFam" id="1.10.268.10:FF:000001">
    <property type="entry name" value="DNA gyrase subunit A"/>
    <property type="match status" value="1"/>
</dbReference>
<comment type="subcellular location">
    <subcellularLocation>
        <location evidence="9">Cytoplasm</location>
    </subcellularLocation>
</comment>
<dbReference type="GO" id="GO:0009330">
    <property type="term" value="C:DNA topoisomerase type II (double strand cut, ATP-hydrolyzing) complex"/>
    <property type="evidence" value="ECO:0007669"/>
    <property type="project" value="TreeGrafter"/>
</dbReference>
<comment type="miscellaneous">
    <text evidence="9">Few gyrases are as efficient as E.coli at forming negative supercoils. Not all organisms have 2 type II topoisomerases; in organisms with a single type II topoisomerase this enzyme also has to decatenate newly replicated chromosomes.</text>
</comment>
<evidence type="ECO:0000313" key="12">
    <source>
        <dbReference type="EMBL" id="VFB17393.1"/>
    </source>
</evidence>
<keyword evidence="3 9" id="KW-0547">Nucleotide-binding</keyword>
<dbReference type="Gene3D" id="3.30.1360.40">
    <property type="match status" value="1"/>
</dbReference>
<dbReference type="NCBIfam" id="TIGR01063">
    <property type="entry name" value="gyrA"/>
    <property type="match status" value="1"/>
</dbReference>
<evidence type="ECO:0000256" key="6">
    <source>
        <dbReference type="ARBA" id="ARBA00023125"/>
    </source>
</evidence>
<dbReference type="PANTHER" id="PTHR43493:SF5">
    <property type="entry name" value="DNA GYRASE SUBUNIT A, CHLOROPLASTIC_MITOCHONDRIAL"/>
    <property type="match status" value="1"/>
</dbReference>
<evidence type="ECO:0000256" key="7">
    <source>
        <dbReference type="ARBA" id="ARBA00023235"/>
    </source>
</evidence>
<dbReference type="InterPro" id="IPR050220">
    <property type="entry name" value="Type_II_DNA_Topoisomerases"/>
</dbReference>
<dbReference type="PROSITE" id="PS52040">
    <property type="entry name" value="TOPO_IIA"/>
    <property type="match status" value="1"/>
</dbReference>
<name>A0A8H2M7G0_9FIRM</name>
<dbReference type="Gene3D" id="1.10.268.10">
    <property type="entry name" value="Topoisomerase, domain 3"/>
    <property type="match status" value="1"/>
</dbReference>
<evidence type="ECO:0000256" key="1">
    <source>
        <dbReference type="ARBA" id="ARBA00000185"/>
    </source>
</evidence>
<dbReference type="Proteomes" id="UP000377798">
    <property type="component" value="Unassembled WGS sequence"/>
</dbReference>
<dbReference type="InterPro" id="IPR013760">
    <property type="entry name" value="Topo_IIA-like_dom_sf"/>
</dbReference>
<evidence type="ECO:0000256" key="10">
    <source>
        <dbReference type="PROSITE-ProRule" id="PRU01384"/>
    </source>
</evidence>
<evidence type="ECO:0000256" key="8">
    <source>
        <dbReference type="ARBA" id="ARBA00063644"/>
    </source>
</evidence>
<dbReference type="GO" id="GO:0005737">
    <property type="term" value="C:cytoplasm"/>
    <property type="evidence" value="ECO:0007669"/>
    <property type="project" value="UniProtKB-SubCell"/>
</dbReference>
<dbReference type="SUPFAM" id="SSF101904">
    <property type="entry name" value="GyrA/ParC C-terminal domain-like"/>
    <property type="match status" value="1"/>
</dbReference>
<evidence type="ECO:0000256" key="2">
    <source>
        <dbReference type="ARBA" id="ARBA00008263"/>
    </source>
</evidence>
<dbReference type="EMBL" id="CAACYI010000001">
    <property type="protein sequence ID" value="VFB17393.1"/>
    <property type="molecule type" value="Genomic_DNA"/>
</dbReference>
<dbReference type="SMART" id="SM00434">
    <property type="entry name" value="TOP4c"/>
    <property type="match status" value="1"/>
</dbReference>
<dbReference type="GO" id="GO:0034335">
    <property type="term" value="F:DNA negative supercoiling activity"/>
    <property type="evidence" value="ECO:0007669"/>
    <property type="project" value="UniProtKB-ARBA"/>
</dbReference>
<keyword evidence="4 9" id="KW-0067">ATP-binding</keyword>
<sequence>MEEFEHMNETINNVILEKQMQRAYLDYSMSVIVSRALPDVRDGLKPVHRRILYGMHLEGMTPDKPTVKSANLVGFVMGKFHPHGDTAIYDAVVRLAQPFNTRYMLVEGQGNFGSIDGDSAAAMRYTEVRMTDLAQEMLRDINKDTVEFGLNYDEKMKEPTVLPSRFPNLLVNGSTGIAVGMATNMAPHNLNEVIDGVTAYLDDPSISIADLMKSIKGPDFPTGGQIMGKSGIKEAYETGRGRVIMRAVAEIEKLKNRHAIVITELPYQVNKAALVKKIADLVKDKQIDGISYIADQSGRDGIRIVIECKRDANPHVLLNNLYKQTQLQSTFGIINLALVNGVPKILNLKELIGHYVDHQKDVVTRRTQFDLDRAEKRAHILEGLKIAIDNIDRIIEIVRGSQNDQEAKDKMEEEFQLTDAQSQAILDMRIRRLTGLSRENLETEYAELLKNIAWYKEILGSEKILIGIIKEELEEIKTKYGDERRTVIEPFQGELEDADLIEEEDVVITMTNFGYIKRMPEGTYKPQRRGGQGISALTRRDEDFVSNLYITSTHDTILFFTNKGRVYSLKAYQVPQAGRTAKGTAVVNLINLQKDETIQEMMPVKSFGEEDSLVFVTKDGLIKKTLISEYSNIRSNGLNAIQLNEGDELVTVRQSCPGDEYIVVTKEGMAIRFTEDQVRNIGRNGQGVKAISLDDQDQIVSMDIVKEDNYLLAITENGFGKMTELNKYKVQRRGGKGLITYKINKKTGPLVSGKVVDKKDEIMMISQSGTIIRLETKDISVLGRSTSGVKLMNIKDSNVVSVAKYLGE</sequence>
<dbReference type="InterPro" id="IPR013758">
    <property type="entry name" value="Topo_IIA_A/C_ab"/>
</dbReference>
<dbReference type="Gene3D" id="2.120.10.90">
    <property type="entry name" value="DNA gyrase/topoisomerase IV, subunit A, C-terminal"/>
    <property type="match status" value="1"/>
</dbReference>
<dbReference type="NCBIfam" id="NF004043">
    <property type="entry name" value="PRK05560.1"/>
    <property type="match status" value="1"/>
</dbReference>
<dbReference type="FunFam" id="3.90.199.10:FF:000001">
    <property type="entry name" value="DNA gyrase subunit A"/>
    <property type="match status" value="1"/>
</dbReference>
<evidence type="ECO:0000256" key="5">
    <source>
        <dbReference type="ARBA" id="ARBA00023029"/>
    </source>
</evidence>
<keyword evidence="9" id="KW-0963">Cytoplasm</keyword>
<dbReference type="SUPFAM" id="SSF56719">
    <property type="entry name" value="Type II DNA topoisomerase"/>
    <property type="match status" value="1"/>
</dbReference>
<comment type="similarity">
    <text evidence="2 9">Belongs to the type II topoisomerase GyrA/ParC subunit family.</text>
</comment>
<comment type="subunit">
    <text evidence="9">Heterotetramer, composed of two GyrA and two GyrB chains. In the heterotetramer, GyrA contains the active site tyrosine that forms a transient covalent intermediate with DNA, while GyrB binds cofactors and catalyzes ATP hydrolysis.</text>
</comment>
<dbReference type="NCBIfam" id="NF004044">
    <property type="entry name" value="PRK05561.1"/>
    <property type="match status" value="1"/>
</dbReference>
<accession>A0A8H2M7G0</accession>
<dbReference type="FunFam" id="3.30.1360.40:FF:000002">
    <property type="entry name" value="DNA gyrase subunit A"/>
    <property type="match status" value="1"/>
</dbReference>
<reference evidence="12 13" key="1">
    <citation type="submission" date="2019-02" db="EMBL/GenBank/DDBJ databases">
        <authorList>
            <consortium name="Pathogen Informatics"/>
        </authorList>
    </citation>
    <scope>NUCLEOTIDE SEQUENCE [LARGE SCALE GENOMIC DNA]</scope>
    <source>
        <strain evidence="12 13">3012STDY7089603</strain>
    </source>
</reference>
<comment type="subunit">
    <text evidence="8">Heterotetramer composed of ParC and ParE.</text>
</comment>
<dbReference type="EC" id="5.6.2.2" evidence="9"/>
<dbReference type="InterPro" id="IPR002205">
    <property type="entry name" value="Topo_IIA_dom_A"/>
</dbReference>
<organism evidence="12 13">
    <name type="scientific">Urinicoccus massiliensis</name>
    <dbReference type="NCBI Taxonomy" id="1723382"/>
    <lineage>
        <taxon>Bacteria</taxon>
        <taxon>Bacillati</taxon>
        <taxon>Bacillota</taxon>
        <taxon>Tissierellia</taxon>
        <taxon>Tissierellales</taxon>
        <taxon>Peptoniphilaceae</taxon>
        <taxon>Urinicoccus</taxon>
    </lineage>
</organism>
<dbReference type="GO" id="GO:0005694">
    <property type="term" value="C:chromosome"/>
    <property type="evidence" value="ECO:0007669"/>
    <property type="project" value="InterPro"/>
</dbReference>
<dbReference type="RefSeq" id="WP_373455583.1">
    <property type="nucleotide sequence ID" value="NZ_CAACYI010000001.1"/>
</dbReference>
<dbReference type="AlphaFoldDB" id="A0A8H2M7G0"/>
<dbReference type="GO" id="GO:0003677">
    <property type="term" value="F:DNA binding"/>
    <property type="evidence" value="ECO:0007669"/>
    <property type="project" value="UniProtKB-UniRule"/>
</dbReference>
<dbReference type="Pfam" id="PF03989">
    <property type="entry name" value="DNA_gyraseA_C"/>
    <property type="match status" value="6"/>
</dbReference>
<dbReference type="InterPro" id="IPR006691">
    <property type="entry name" value="GyrA/parC_rep"/>
</dbReference>
<dbReference type="Gene3D" id="3.90.199.10">
    <property type="entry name" value="Topoisomerase II, domain 5"/>
    <property type="match status" value="1"/>
</dbReference>
<gene>
    <name evidence="9 12" type="primary">gyrA</name>
    <name evidence="12" type="ORF">NCTC13150_01986</name>
</gene>